<gene>
    <name evidence="1" type="ORF">BA011_30190</name>
</gene>
<sequence length="99" mass="11213">MPSISYPRTNALAHTCFLKRAKLDLLSERFTLIEIRQFGEICSHRLDIRVTRPTEPRLFTIGSHSQMTNRLEEIETARAGNEDRPSAGSDRLLACTIGL</sequence>
<evidence type="ECO:0000313" key="2">
    <source>
        <dbReference type="Proteomes" id="UP000092691"/>
    </source>
</evidence>
<proteinExistence type="predicted"/>
<dbReference type="EMBL" id="CP016287">
    <property type="protein sequence ID" value="ANP89945.1"/>
    <property type="molecule type" value="Genomic_DNA"/>
</dbReference>
<geneLocation type="plasmid" evidence="1 2">
    <name>unnamed1</name>
</geneLocation>
<keyword evidence="1" id="KW-0614">Plasmid</keyword>
<reference evidence="1 2" key="1">
    <citation type="submission" date="2016-06" db="EMBL/GenBank/DDBJ databases">
        <title>Microsymbionts genomes from the relict species Vavilovia formosa.</title>
        <authorList>
            <person name="Chirak E."/>
            <person name="Kimeklis A."/>
            <person name="Andronov E."/>
        </authorList>
    </citation>
    <scope>NUCLEOTIDE SEQUENCE [LARGE SCALE GENOMIC DNA]</scope>
    <source>
        <strain evidence="1 2">Vaf10</strain>
        <plasmid evidence="2">Plasmid unnamed1</plasmid>
    </source>
</reference>
<dbReference type="AlphaFoldDB" id="A0A1B1CJJ6"/>
<name>A0A1B1CJJ6_RHILE</name>
<evidence type="ECO:0000313" key="1">
    <source>
        <dbReference type="EMBL" id="ANP89945.1"/>
    </source>
</evidence>
<organism evidence="1 2">
    <name type="scientific">Rhizobium leguminosarum</name>
    <dbReference type="NCBI Taxonomy" id="384"/>
    <lineage>
        <taxon>Bacteria</taxon>
        <taxon>Pseudomonadati</taxon>
        <taxon>Pseudomonadota</taxon>
        <taxon>Alphaproteobacteria</taxon>
        <taxon>Hyphomicrobiales</taxon>
        <taxon>Rhizobiaceae</taxon>
        <taxon>Rhizobium/Agrobacterium group</taxon>
        <taxon>Rhizobium</taxon>
    </lineage>
</organism>
<protein>
    <submittedName>
        <fullName evidence="1">Uncharacterized protein</fullName>
    </submittedName>
</protein>
<dbReference type="Proteomes" id="UP000092691">
    <property type="component" value="Plasmid unnamed1"/>
</dbReference>
<accession>A0A1B1CJJ6</accession>